<dbReference type="Proteomes" id="UP000236291">
    <property type="component" value="Unassembled WGS sequence"/>
</dbReference>
<dbReference type="EMBL" id="ASHM01033565">
    <property type="protein sequence ID" value="PNX78149.1"/>
    <property type="molecule type" value="Genomic_DNA"/>
</dbReference>
<feature type="region of interest" description="Disordered" evidence="6">
    <location>
        <begin position="1"/>
        <end position="26"/>
    </location>
</feature>
<dbReference type="Pfam" id="PF00319">
    <property type="entry name" value="SRF-TF"/>
    <property type="match status" value="1"/>
</dbReference>
<dbReference type="Gene3D" id="6.10.140.920">
    <property type="match status" value="1"/>
</dbReference>
<keyword evidence="2" id="KW-0805">Transcription regulation</keyword>
<protein>
    <submittedName>
        <fullName evidence="8">MADS-box transcription factor</fullName>
    </submittedName>
</protein>
<dbReference type="GO" id="GO:0000978">
    <property type="term" value="F:RNA polymerase II cis-regulatory region sequence-specific DNA binding"/>
    <property type="evidence" value="ECO:0007669"/>
    <property type="project" value="TreeGrafter"/>
</dbReference>
<comment type="caution">
    <text evidence="8">The sequence shown here is derived from an EMBL/GenBank/DDBJ whole genome shotgun (WGS) entry which is preliminary data.</text>
</comment>
<dbReference type="CDD" id="cd00265">
    <property type="entry name" value="MADS_MEF2_like"/>
    <property type="match status" value="1"/>
</dbReference>
<dbReference type="PRINTS" id="PR00404">
    <property type="entry name" value="MADSDOMAIN"/>
</dbReference>
<dbReference type="SUPFAM" id="SSF55455">
    <property type="entry name" value="SRF-like"/>
    <property type="match status" value="1"/>
</dbReference>
<evidence type="ECO:0000259" key="7">
    <source>
        <dbReference type="PROSITE" id="PS50066"/>
    </source>
</evidence>
<comment type="subcellular location">
    <subcellularLocation>
        <location evidence="1">Nucleus</location>
    </subcellularLocation>
</comment>
<accession>A0A2K3LHY8</accession>
<feature type="region of interest" description="Disordered" evidence="6">
    <location>
        <begin position="302"/>
        <end position="321"/>
    </location>
</feature>
<dbReference type="InterPro" id="IPR033896">
    <property type="entry name" value="MEF2-like_N"/>
</dbReference>
<dbReference type="InterPro" id="IPR002100">
    <property type="entry name" value="TF_MADSbox"/>
</dbReference>
<reference evidence="8 9" key="2">
    <citation type="journal article" date="2017" name="Front. Plant Sci.">
        <title>Gene Classification and Mining of Molecular Markers Useful in Red Clover (Trifolium pratense) Breeding.</title>
        <authorList>
            <person name="Istvanek J."/>
            <person name="Dluhosova J."/>
            <person name="Dluhos P."/>
            <person name="Patkova L."/>
            <person name="Nedelnik J."/>
            <person name="Repkova J."/>
        </authorList>
    </citation>
    <scope>NUCLEOTIDE SEQUENCE [LARGE SCALE GENOMIC DNA]</scope>
    <source>
        <strain evidence="9">cv. Tatra</strain>
        <tissue evidence="8">Young leaves</tissue>
    </source>
</reference>
<name>A0A2K3LHY8_TRIPR</name>
<feature type="compositionally biased region" description="Polar residues" evidence="6">
    <location>
        <begin position="240"/>
        <end position="253"/>
    </location>
</feature>
<feature type="compositionally biased region" description="Gly residues" evidence="6">
    <location>
        <begin position="306"/>
        <end position="321"/>
    </location>
</feature>
<evidence type="ECO:0000256" key="3">
    <source>
        <dbReference type="ARBA" id="ARBA00023125"/>
    </source>
</evidence>
<feature type="domain" description="MADS-box" evidence="7">
    <location>
        <begin position="8"/>
        <end position="68"/>
    </location>
</feature>
<evidence type="ECO:0000256" key="5">
    <source>
        <dbReference type="ARBA" id="ARBA00023242"/>
    </source>
</evidence>
<dbReference type="InterPro" id="IPR036879">
    <property type="entry name" value="TF_MADSbox_sf"/>
</dbReference>
<dbReference type="GO" id="GO:0005634">
    <property type="term" value="C:nucleus"/>
    <property type="evidence" value="ECO:0007669"/>
    <property type="project" value="UniProtKB-SubCell"/>
</dbReference>
<organism evidence="8 9">
    <name type="scientific">Trifolium pratense</name>
    <name type="common">Red clover</name>
    <dbReference type="NCBI Taxonomy" id="57577"/>
    <lineage>
        <taxon>Eukaryota</taxon>
        <taxon>Viridiplantae</taxon>
        <taxon>Streptophyta</taxon>
        <taxon>Embryophyta</taxon>
        <taxon>Tracheophyta</taxon>
        <taxon>Spermatophyta</taxon>
        <taxon>Magnoliopsida</taxon>
        <taxon>eudicotyledons</taxon>
        <taxon>Gunneridae</taxon>
        <taxon>Pentapetalae</taxon>
        <taxon>rosids</taxon>
        <taxon>fabids</taxon>
        <taxon>Fabales</taxon>
        <taxon>Fabaceae</taxon>
        <taxon>Papilionoideae</taxon>
        <taxon>50 kb inversion clade</taxon>
        <taxon>NPAAA clade</taxon>
        <taxon>Hologalegina</taxon>
        <taxon>IRL clade</taxon>
        <taxon>Trifolieae</taxon>
        <taxon>Trifolium</taxon>
    </lineage>
</organism>
<keyword evidence="3" id="KW-0238">DNA-binding</keyword>
<dbReference type="Gene3D" id="3.40.1810.10">
    <property type="entry name" value="Transcription factor, MADS-box"/>
    <property type="match status" value="1"/>
</dbReference>
<evidence type="ECO:0000313" key="9">
    <source>
        <dbReference type="Proteomes" id="UP000236291"/>
    </source>
</evidence>
<feature type="compositionally biased region" description="Low complexity" evidence="6">
    <location>
        <begin position="197"/>
        <end position="208"/>
    </location>
</feature>
<dbReference type="FunFam" id="3.40.1810.10:FF:000006">
    <property type="entry name" value="Agamous-like MADS-box protein AGL62"/>
    <property type="match status" value="1"/>
</dbReference>
<dbReference type="GO" id="GO:0045944">
    <property type="term" value="P:positive regulation of transcription by RNA polymerase II"/>
    <property type="evidence" value="ECO:0007669"/>
    <property type="project" value="InterPro"/>
</dbReference>
<feature type="compositionally biased region" description="Polar residues" evidence="6">
    <location>
        <begin position="213"/>
        <end position="232"/>
    </location>
</feature>
<proteinExistence type="predicted"/>
<dbReference type="GO" id="GO:0000981">
    <property type="term" value="F:DNA-binding transcription factor activity, RNA polymerase II-specific"/>
    <property type="evidence" value="ECO:0007669"/>
    <property type="project" value="TreeGrafter"/>
</dbReference>
<gene>
    <name evidence="8" type="ORF">L195_g034125</name>
</gene>
<evidence type="ECO:0000256" key="2">
    <source>
        <dbReference type="ARBA" id="ARBA00023015"/>
    </source>
</evidence>
<dbReference type="GO" id="GO:0046983">
    <property type="term" value="F:protein dimerization activity"/>
    <property type="evidence" value="ECO:0007669"/>
    <property type="project" value="InterPro"/>
</dbReference>
<reference evidence="8 9" key="1">
    <citation type="journal article" date="2014" name="Am. J. Bot.">
        <title>Genome assembly and annotation for red clover (Trifolium pratense; Fabaceae).</title>
        <authorList>
            <person name="Istvanek J."/>
            <person name="Jaros M."/>
            <person name="Krenek A."/>
            <person name="Repkova J."/>
        </authorList>
    </citation>
    <scope>NUCLEOTIDE SEQUENCE [LARGE SCALE GENOMIC DNA]</scope>
    <source>
        <strain evidence="9">cv. Tatra</strain>
        <tissue evidence="8">Young leaves</tissue>
    </source>
</reference>
<sequence length="321" mass="35842">MSSGKKTQGRQKVEMKRMTNESNLKTTFSKRRSGLFKKASELCTLCGADVALVVFSPGKKAYSFGHPNVDTVIDRYISRVPHQNNGTAGLIIEARRNANVHELNSQLTQINNILDIEKGRMDELSQIHNMNEAQYWWARSFDGMNWDQLEFLKNKFENLKNLIAQHPNRHVIQGAPTQTLPFFGVNGSSSNMPLHHQPNTQQPQNFPPIFDGNASSSNMPLHHQPNPNQAQIVSPFFDGNGSSSNMSLHHQPNPRQVQIFPPFFYGNGSSSNMSLHHQSSPQQTQILSEQFFENPMLQPHLFGFNNMGGGEGGEGGGYGPS</sequence>
<evidence type="ECO:0000313" key="8">
    <source>
        <dbReference type="EMBL" id="PNX78149.1"/>
    </source>
</evidence>
<dbReference type="PANTHER" id="PTHR11945">
    <property type="entry name" value="MADS BOX PROTEIN"/>
    <property type="match status" value="1"/>
</dbReference>
<keyword evidence="5" id="KW-0539">Nucleus</keyword>
<feature type="region of interest" description="Disordered" evidence="6">
    <location>
        <begin position="192"/>
        <end position="253"/>
    </location>
</feature>
<dbReference type="SMART" id="SM00432">
    <property type="entry name" value="MADS"/>
    <property type="match status" value="1"/>
</dbReference>
<evidence type="ECO:0000256" key="6">
    <source>
        <dbReference type="SAM" id="MobiDB-lite"/>
    </source>
</evidence>
<dbReference type="PANTHER" id="PTHR11945:SF818">
    <property type="entry name" value="AGAMOUS-LIKE MADS-BOX PROTEIN AGL62"/>
    <property type="match status" value="1"/>
</dbReference>
<dbReference type="PROSITE" id="PS50066">
    <property type="entry name" value="MADS_BOX_2"/>
    <property type="match status" value="1"/>
</dbReference>
<evidence type="ECO:0000256" key="4">
    <source>
        <dbReference type="ARBA" id="ARBA00023163"/>
    </source>
</evidence>
<evidence type="ECO:0000256" key="1">
    <source>
        <dbReference type="ARBA" id="ARBA00004123"/>
    </source>
</evidence>
<dbReference type="AlphaFoldDB" id="A0A2K3LHY8"/>
<keyword evidence="4" id="KW-0804">Transcription</keyword>